<organism evidence="1 2">
    <name type="scientific">Phlebia brevispora</name>
    <dbReference type="NCBI Taxonomy" id="194682"/>
    <lineage>
        <taxon>Eukaryota</taxon>
        <taxon>Fungi</taxon>
        <taxon>Dikarya</taxon>
        <taxon>Basidiomycota</taxon>
        <taxon>Agaricomycotina</taxon>
        <taxon>Agaricomycetes</taxon>
        <taxon>Polyporales</taxon>
        <taxon>Meruliaceae</taxon>
        <taxon>Phlebia</taxon>
    </lineage>
</organism>
<proteinExistence type="predicted"/>
<evidence type="ECO:0000313" key="2">
    <source>
        <dbReference type="Proteomes" id="UP001148662"/>
    </source>
</evidence>
<evidence type="ECO:0000313" key="1">
    <source>
        <dbReference type="EMBL" id="KAJ3526484.1"/>
    </source>
</evidence>
<gene>
    <name evidence="1" type="ORF">NM688_g8256</name>
</gene>
<reference evidence="1" key="1">
    <citation type="submission" date="2022-07" db="EMBL/GenBank/DDBJ databases">
        <title>Genome Sequence of Phlebia brevispora.</title>
        <authorList>
            <person name="Buettner E."/>
        </authorList>
    </citation>
    <scope>NUCLEOTIDE SEQUENCE</scope>
    <source>
        <strain evidence="1">MPL23</strain>
    </source>
</reference>
<dbReference type="EMBL" id="JANHOG010002162">
    <property type="protein sequence ID" value="KAJ3526484.1"/>
    <property type="molecule type" value="Genomic_DNA"/>
</dbReference>
<protein>
    <submittedName>
        <fullName evidence="1">Uncharacterized protein</fullName>
    </submittedName>
</protein>
<name>A0ACC1RVA1_9APHY</name>
<sequence>MIITHDKFMTLQSLIIMHLTQVERETGSGVDRDDLIDWYLETRESQIDDVDELEYEKELITKMLRKLVKDNYLIEIRGNVQDSLPSMDESSGQPSTDTGDGNNVRVYYMVHPSVDTETSSSLPP</sequence>
<accession>A0ACC1RVA1</accession>
<keyword evidence="2" id="KW-1185">Reference proteome</keyword>
<dbReference type="Proteomes" id="UP001148662">
    <property type="component" value="Unassembled WGS sequence"/>
</dbReference>
<comment type="caution">
    <text evidence="1">The sequence shown here is derived from an EMBL/GenBank/DDBJ whole genome shotgun (WGS) entry which is preliminary data.</text>
</comment>